<evidence type="ECO:0000256" key="4">
    <source>
        <dbReference type="HAMAP-Rule" id="MF_01341"/>
    </source>
</evidence>
<feature type="domain" description="Large ribosomal subunit protein uL15/eL18" evidence="7">
    <location>
        <begin position="76"/>
        <end position="144"/>
    </location>
</feature>
<protein>
    <recommendedName>
        <fullName evidence="4">Large ribosomal subunit protein uL15</fullName>
    </recommendedName>
</protein>
<dbReference type="GO" id="GO:0006412">
    <property type="term" value="P:translation"/>
    <property type="evidence" value="ECO:0007669"/>
    <property type="project" value="UniProtKB-UniRule"/>
</dbReference>
<dbReference type="PANTHER" id="PTHR12934:SF11">
    <property type="entry name" value="LARGE RIBOSOMAL SUBUNIT PROTEIN UL15M"/>
    <property type="match status" value="1"/>
</dbReference>
<dbReference type="NCBIfam" id="TIGR01071">
    <property type="entry name" value="rplO_bact"/>
    <property type="match status" value="1"/>
</dbReference>
<keyword evidence="3 4" id="KW-0687">Ribonucleoprotein</keyword>
<name>A0A1G9NBB3_9FIRM</name>
<feature type="region of interest" description="Disordered" evidence="6">
    <location>
        <begin position="1"/>
        <end position="49"/>
    </location>
</feature>
<dbReference type="AlphaFoldDB" id="A0A1G9NBB3"/>
<dbReference type="STRING" id="321763.SAMN04488692_11021"/>
<sequence length="147" mass="15849">MKLHNLSPKEGSKRKKQRVGRGSGSGRGAFCGRGVKGQNARSGGNVHPIFEGGQTRLFRRLPKVGFTNQFKRDVSIVNVGQLNRLSSDTEVTPELLEEEGFISKIGKDGVKILGDGELEVALEVKAHDFSESACEKIEAAGGKTEVI</sequence>
<keyword evidence="9" id="KW-1185">Reference proteome</keyword>
<dbReference type="Proteomes" id="UP000199476">
    <property type="component" value="Unassembled WGS sequence"/>
</dbReference>
<dbReference type="HAMAP" id="MF_01341">
    <property type="entry name" value="Ribosomal_uL15"/>
    <property type="match status" value="1"/>
</dbReference>
<evidence type="ECO:0000313" key="8">
    <source>
        <dbReference type="EMBL" id="SDL83816.1"/>
    </source>
</evidence>
<proteinExistence type="inferred from homology"/>
<dbReference type="Pfam" id="PF00828">
    <property type="entry name" value="Ribosomal_L27A"/>
    <property type="match status" value="1"/>
</dbReference>
<accession>A0A1G9NBB3</accession>
<dbReference type="InterPro" id="IPR001196">
    <property type="entry name" value="Ribosomal_uL15_CS"/>
</dbReference>
<feature type="compositionally biased region" description="Gly residues" evidence="6">
    <location>
        <begin position="21"/>
        <end position="35"/>
    </location>
</feature>
<dbReference type="Gene3D" id="3.100.10.10">
    <property type="match status" value="1"/>
</dbReference>
<evidence type="ECO:0000256" key="3">
    <source>
        <dbReference type="ARBA" id="ARBA00023274"/>
    </source>
</evidence>
<comment type="function">
    <text evidence="4">Binds to the 23S rRNA.</text>
</comment>
<evidence type="ECO:0000256" key="1">
    <source>
        <dbReference type="ARBA" id="ARBA00007320"/>
    </source>
</evidence>
<dbReference type="PANTHER" id="PTHR12934">
    <property type="entry name" value="50S RIBOSOMAL PROTEIN L15"/>
    <property type="match status" value="1"/>
</dbReference>
<dbReference type="GO" id="GO:0003735">
    <property type="term" value="F:structural constituent of ribosome"/>
    <property type="evidence" value="ECO:0007669"/>
    <property type="project" value="InterPro"/>
</dbReference>
<keyword evidence="4" id="KW-0699">rRNA-binding</keyword>
<comment type="subunit">
    <text evidence="4">Part of the 50S ribosomal subunit.</text>
</comment>
<gene>
    <name evidence="4" type="primary">rplO</name>
    <name evidence="8" type="ORF">SAMN04488692_11021</name>
</gene>
<dbReference type="PROSITE" id="PS00475">
    <property type="entry name" value="RIBOSOMAL_L15"/>
    <property type="match status" value="1"/>
</dbReference>
<dbReference type="OrthoDB" id="9810293at2"/>
<organism evidence="8 9">
    <name type="scientific">Halarsenatibacter silvermanii</name>
    <dbReference type="NCBI Taxonomy" id="321763"/>
    <lineage>
        <taxon>Bacteria</taxon>
        <taxon>Bacillati</taxon>
        <taxon>Bacillota</taxon>
        <taxon>Clostridia</taxon>
        <taxon>Halanaerobiales</taxon>
        <taxon>Halarsenatibacteraceae</taxon>
        <taxon>Halarsenatibacter</taxon>
    </lineage>
</organism>
<evidence type="ECO:0000313" key="9">
    <source>
        <dbReference type="Proteomes" id="UP000199476"/>
    </source>
</evidence>
<dbReference type="GO" id="GO:0022625">
    <property type="term" value="C:cytosolic large ribosomal subunit"/>
    <property type="evidence" value="ECO:0007669"/>
    <property type="project" value="TreeGrafter"/>
</dbReference>
<evidence type="ECO:0000256" key="5">
    <source>
        <dbReference type="RuleBase" id="RU003888"/>
    </source>
</evidence>
<dbReference type="GO" id="GO:0019843">
    <property type="term" value="F:rRNA binding"/>
    <property type="evidence" value="ECO:0007669"/>
    <property type="project" value="UniProtKB-UniRule"/>
</dbReference>
<evidence type="ECO:0000259" key="7">
    <source>
        <dbReference type="Pfam" id="PF00828"/>
    </source>
</evidence>
<dbReference type="EMBL" id="FNGO01000010">
    <property type="protein sequence ID" value="SDL83816.1"/>
    <property type="molecule type" value="Genomic_DNA"/>
</dbReference>
<dbReference type="InterPro" id="IPR021131">
    <property type="entry name" value="Ribosomal_uL15/eL18"/>
</dbReference>
<keyword evidence="4" id="KW-0694">RNA-binding</keyword>
<reference evidence="8 9" key="1">
    <citation type="submission" date="2016-10" db="EMBL/GenBank/DDBJ databases">
        <authorList>
            <person name="de Groot N.N."/>
        </authorList>
    </citation>
    <scope>NUCLEOTIDE SEQUENCE [LARGE SCALE GENOMIC DNA]</scope>
    <source>
        <strain evidence="8 9">SLAS-1</strain>
    </source>
</reference>
<keyword evidence="2 4" id="KW-0689">Ribosomal protein</keyword>
<comment type="similarity">
    <text evidence="1 4 5">Belongs to the universal ribosomal protein uL15 family.</text>
</comment>
<dbReference type="InterPro" id="IPR005749">
    <property type="entry name" value="Ribosomal_uL15_bac-type"/>
</dbReference>
<dbReference type="SUPFAM" id="SSF52080">
    <property type="entry name" value="Ribosomal proteins L15p and L18e"/>
    <property type="match status" value="1"/>
</dbReference>
<evidence type="ECO:0000256" key="6">
    <source>
        <dbReference type="SAM" id="MobiDB-lite"/>
    </source>
</evidence>
<dbReference type="InterPro" id="IPR030878">
    <property type="entry name" value="Ribosomal_uL15"/>
</dbReference>
<dbReference type="InterPro" id="IPR036227">
    <property type="entry name" value="Ribosomal_uL15/eL18_sf"/>
</dbReference>
<dbReference type="RefSeq" id="WP_089759936.1">
    <property type="nucleotide sequence ID" value="NZ_FNGO01000010.1"/>
</dbReference>
<evidence type="ECO:0000256" key="2">
    <source>
        <dbReference type="ARBA" id="ARBA00022980"/>
    </source>
</evidence>